<feature type="compositionally biased region" description="Polar residues" evidence="2">
    <location>
        <begin position="151"/>
        <end position="164"/>
    </location>
</feature>
<feature type="coiled-coil region" evidence="1">
    <location>
        <begin position="67"/>
        <end position="101"/>
    </location>
</feature>
<dbReference type="EMBL" id="HBEL01011058">
    <property type="protein sequence ID" value="CAD8409133.1"/>
    <property type="molecule type" value="Transcribed_RNA"/>
</dbReference>
<name>A0A7S0C0G2_9STRA</name>
<evidence type="ECO:0000256" key="1">
    <source>
        <dbReference type="SAM" id="Coils"/>
    </source>
</evidence>
<sequence length="242" mass="27081">MMAKDGNGCTALELLDINMDENEDEDDEENAEDEEWYELMKQFLERSVLVVKLRKLVNGDTPVVEEAPDNTAELNECEEEISNLQKQLADTHLEYAEKMEQQQIKLQTLEVSLKGVVQMNLSLNETIESSKNDDSFEDENSKTAPLPPRPRSSNDVAVAQVTTPSPARASSRSRRHRSNSLSSISRTPKGSATKAEDDELYDEDTPRARGSPRGTPRSSEKRSKPRSRVTAPPSPAGRTSRY</sequence>
<reference evidence="3" key="1">
    <citation type="submission" date="2021-01" db="EMBL/GenBank/DDBJ databases">
        <authorList>
            <person name="Corre E."/>
            <person name="Pelletier E."/>
            <person name="Niang G."/>
            <person name="Scheremetjew M."/>
            <person name="Finn R."/>
            <person name="Kale V."/>
            <person name="Holt S."/>
            <person name="Cochrane G."/>
            <person name="Meng A."/>
            <person name="Brown T."/>
            <person name="Cohen L."/>
        </authorList>
    </citation>
    <scope>NUCLEOTIDE SEQUENCE</scope>
    <source>
        <strain evidence="3">CCAP1064/1</strain>
    </source>
</reference>
<feature type="region of interest" description="Disordered" evidence="2">
    <location>
        <begin position="1"/>
        <end position="33"/>
    </location>
</feature>
<evidence type="ECO:0000256" key="2">
    <source>
        <dbReference type="SAM" id="MobiDB-lite"/>
    </source>
</evidence>
<gene>
    <name evidence="3" type="ORF">PINE0816_LOCUS5255</name>
</gene>
<proteinExistence type="predicted"/>
<evidence type="ECO:0000313" key="3">
    <source>
        <dbReference type="EMBL" id="CAD8409133.1"/>
    </source>
</evidence>
<feature type="region of interest" description="Disordered" evidence="2">
    <location>
        <begin position="128"/>
        <end position="242"/>
    </location>
</feature>
<keyword evidence="1" id="KW-0175">Coiled coil</keyword>
<protein>
    <submittedName>
        <fullName evidence="3">Uncharacterized protein</fullName>
    </submittedName>
</protein>
<organism evidence="3">
    <name type="scientific">Proboscia inermis</name>
    <dbReference type="NCBI Taxonomy" id="420281"/>
    <lineage>
        <taxon>Eukaryota</taxon>
        <taxon>Sar</taxon>
        <taxon>Stramenopiles</taxon>
        <taxon>Ochrophyta</taxon>
        <taxon>Bacillariophyta</taxon>
        <taxon>Coscinodiscophyceae</taxon>
        <taxon>Rhizosoleniophycidae</taxon>
        <taxon>Rhizosoleniales</taxon>
        <taxon>Rhizosoleniaceae</taxon>
        <taxon>Proboscia</taxon>
    </lineage>
</organism>
<accession>A0A7S0C0G2</accession>
<dbReference type="AlphaFoldDB" id="A0A7S0C0G2"/>
<feature type="compositionally biased region" description="Acidic residues" evidence="2">
    <location>
        <begin position="18"/>
        <end position="33"/>
    </location>
</feature>